<organism evidence="4 5">
    <name type="scientific">Canna indica</name>
    <name type="common">Indian-shot</name>
    <dbReference type="NCBI Taxonomy" id="4628"/>
    <lineage>
        <taxon>Eukaryota</taxon>
        <taxon>Viridiplantae</taxon>
        <taxon>Streptophyta</taxon>
        <taxon>Embryophyta</taxon>
        <taxon>Tracheophyta</taxon>
        <taxon>Spermatophyta</taxon>
        <taxon>Magnoliopsida</taxon>
        <taxon>Liliopsida</taxon>
        <taxon>Zingiberales</taxon>
        <taxon>Cannaceae</taxon>
        <taxon>Canna</taxon>
    </lineage>
</organism>
<dbReference type="InterPro" id="IPR015943">
    <property type="entry name" value="WD40/YVTN_repeat-like_dom_sf"/>
</dbReference>
<evidence type="ECO:0000259" key="3">
    <source>
        <dbReference type="Pfam" id="PF23581"/>
    </source>
</evidence>
<dbReference type="AlphaFoldDB" id="A0AAQ3KRM5"/>
<dbReference type="GO" id="GO:0005634">
    <property type="term" value="C:nucleus"/>
    <property type="evidence" value="ECO:0007669"/>
    <property type="project" value="TreeGrafter"/>
</dbReference>
<dbReference type="Proteomes" id="UP001327560">
    <property type="component" value="Chromosome 7"/>
</dbReference>
<dbReference type="InterPro" id="IPR055559">
    <property type="entry name" value="CYPRO4_DUF7135"/>
</dbReference>
<dbReference type="Pfam" id="PF23581">
    <property type="entry name" value="DUF7135"/>
    <property type="match status" value="1"/>
</dbReference>
<dbReference type="GO" id="GO:0005737">
    <property type="term" value="C:cytoplasm"/>
    <property type="evidence" value="ECO:0007669"/>
    <property type="project" value="TreeGrafter"/>
</dbReference>
<sequence length="647" mass="71990">MGGSQSREGLELSDSEEEEEEEVEEVEQKEEEEERERKDREAAAYRSGGALTPTSSLDEVDRKLQALKLKYSRASPSSSPASFQKPNPRNSIKLYLHIGGNSPAARWVLSDKIASYTFIRPSECEDSDGEESASSDWFLQIGSKVRARVGPDLQLKSFPDQRRVDFVADGVWAIKFPNPELYREFQTQYQSCLFENTYGFEANEDNKVKVFGKDFMAWARPDAEEDSIWADAEENFEKSPGPTDTPTRINQDLLQEFEEEADEGGIQSLALGALDNSFLVSSSGIQVVRNFSHGVHGKGVSVKISGNGGRSTPYSTPKKALLMRAETNMLLMSPAQTGKPHASGVHQLDIETGKVVTEWKFEKDGTDITMRDITNDSKGAQLDPSESTFLGLDDNRLCRWDMRDRRGIVQNLANSMESPVLQWTQGHQFSRGTNFQCFASTGDGSIVVGSLDGKIRLYSKSSMRMAKTAFPGLGSPVTHVDVTFDGKWILGTTDTYLILISTVFKDKDGKDKTGFSGRMGNRIAAPRLLKLTPLDSHLAGANSKFHGGQFSWVTENGKQERHLVATVGKFSIIWNFQQVKNSHHDCYKNQQGLKSCYCYKVVPKDESIVDSRFMHDKFAVTDSPEAPLVVATPMKVSSISISSRRRL</sequence>
<evidence type="ECO:0000313" key="4">
    <source>
        <dbReference type="EMBL" id="WOL13872.1"/>
    </source>
</evidence>
<feature type="domain" description="Vacuolar import/degradation Vid27 C-terminal" evidence="2">
    <location>
        <begin position="274"/>
        <end position="589"/>
    </location>
</feature>
<dbReference type="InterPro" id="IPR013863">
    <property type="entry name" value="VID27_C"/>
</dbReference>
<evidence type="ECO:0000256" key="1">
    <source>
        <dbReference type="SAM" id="MobiDB-lite"/>
    </source>
</evidence>
<accession>A0AAQ3KRM5</accession>
<feature type="domain" description="DUF7135" evidence="3">
    <location>
        <begin position="51"/>
        <end position="212"/>
    </location>
</feature>
<evidence type="ECO:0000259" key="2">
    <source>
        <dbReference type="Pfam" id="PF08553"/>
    </source>
</evidence>
<evidence type="ECO:0000313" key="5">
    <source>
        <dbReference type="Proteomes" id="UP001327560"/>
    </source>
</evidence>
<proteinExistence type="predicted"/>
<feature type="region of interest" description="Disordered" evidence="1">
    <location>
        <begin position="1"/>
        <end position="59"/>
    </location>
</feature>
<reference evidence="4 5" key="1">
    <citation type="submission" date="2023-10" db="EMBL/GenBank/DDBJ databases">
        <title>Chromosome-scale genome assembly provides insights into flower coloration mechanisms of Canna indica.</title>
        <authorList>
            <person name="Li C."/>
        </authorList>
    </citation>
    <scope>NUCLEOTIDE SEQUENCE [LARGE SCALE GENOMIC DNA]</scope>
    <source>
        <tissue evidence="4">Flower</tissue>
    </source>
</reference>
<dbReference type="PANTHER" id="PTHR31913:SF0">
    <property type="entry name" value="VACUOLAR IMPORT AND DEGRADATION PROTEIN 27"/>
    <property type="match status" value="1"/>
</dbReference>
<name>A0AAQ3KRM5_9LILI</name>
<dbReference type="InterPro" id="IPR040458">
    <property type="entry name" value="Vid27"/>
</dbReference>
<dbReference type="Gene3D" id="2.130.10.10">
    <property type="entry name" value="YVTN repeat-like/Quinoprotein amine dehydrogenase"/>
    <property type="match status" value="1"/>
</dbReference>
<feature type="compositionally biased region" description="Acidic residues" evidence="1">
    <location>
        <begin position="11"/>
        <end position="34"/>
    </location>
</feature>
<protein>
    <submittedName>
        <fullName evidence="4">Protein CYPRO4-like</fullName>
    </submittedName>
</protein>
<dbReference type="PANTHER" id="PTHR31913">
    <property type="entry name" value="VACUOLAR IMPORT AND DEGRADATION PROTEIN 27"/>
    <property type="match status" value="1"/>
</dbReference>
<gene>
    <name evidence="4" type="ORF">Cni_G22652</name>
</gene>
<dbReference type="EMBL" id="CP136896">
    <property type="protein sequence ID" value="WOL13872.1"/>
    <property type="molecule type" value="Genomic_DNA"/>
</dbReference>
<dbReference type="Pfam" id="PF08553">
    <property type="entry name" value="VID27"/>
    <property type="match status" value="1"/>
</dbReference>
<keyword evidence="5" id="KW-1185">Reference proteome</keyword>
<dbReference type="FunFam" id="2.130.10.10:FF:000663">
    <property type="entry name" value="Vacuolar import/degradation Vid27-related protein"/>
    <property type="match status" value="1"/>
</dbReference>
<dbReference type="SUPFAM" id="SSF101908">
    <property type="entry name" value="Putative isomerase YbhE"/>
    <property type="match status" value="1"/>
</dbReference>